<comment type="caution">
    <text evidence="1">The sequence shown here is derived from an EMBL/GenBank/DDBJ whole genome shotgun (WGS) entry which is preliminary data.</text>
</comment>
<evidence type="ECO:0000313" key="2">
    <source>
        <dbReference type="Proteomes" id="UP000718564"/>
    </source>
</evidence>
<accession>A0ABX1P884</accession>
<sequence>MEAPLAVKLGRIRKQGIAIALWGAALCAIRTSRSPEAYRLLLQTRYAPECLCAGLTAVFFA</sequence>
<dbReference type="Proteomes" id="UP000718564">
    <property type="component" value="Unassembled WGS sequence"/>
</dbReference>
<evidence type="ECO:0000313" key="1">
    <source>
        <dbReference type="EMBL" id="NMG20141.1"/>
    </source>
</evidence>
<dbReference type="EMBL" id="QMEB01000077">
    <property type="protein sequence ID" value="NMG20141.1"/>
    <property type="molecule type" value="Genomic_DNA"/>
</dbReference>
<gene>
    <name evidence="1" type="ORF">DP116_12000</name>
</gene>
<proteinExistence type="predicted"/>
<reference evidence="1 2" key="1">
    <citation type="submission" date="2018-06" db="EMBL/GenBank/DDBJ databases">
        <title>Comparative genomics of Brasilonema spp. strains.</title>
        <authorList>
            <person name="Alvarenga D.O."/>
            <person name="Fiore M.F."/>
            <person name="Varani A.M."/>
        </authorList>
    </citation>
    <scope>NUCLEOTIDE SEQUENCE [LARGE SCALE GENOMIC DNA]</scope>
    <source>
        <strain evidence="1 2">SPC951</strain>
    </source>
</reference>
<name>A0ABX1P884_9CYAN</name>
<organism evidence="1 2">
    <name type="scientific">Brasilonema bromeliae SPC951</name>
    <dbReference type="NCBI Taxonomy" id="385972"/>
    <lineage>
        <taxon>Bacteria</taxon>
        <taxon>Bacillati</taxon>
        <taxon>Cyanobacteriota</taxon>
        <taxon>Cyanophyceae</taxon>
        <taxon>Nostocales</taxon>
        <taxon>Scytonemataceae</taxon>
        <taxon>Brasilonema</taxon>
        <taxon>Bromeliae group (in: Brasilonema)</taxon>
    </lineage>
</organism>
<dbReference type="RefSeq" id="WP_169155403.1">
    <property type="nucleotide sequence ID" value="NZ_CAWPJE010000055.1"/>
</dbReference>
<protein>
    <submittedName>
        <fullName evidence="1">Uncharacterized protein</fullName>
    </submittedName>
</protein>
<keyword evidence="2" id="KW-1185">Reference proteome</keyword>